<evidence type="ECO:0000313" key="1">
    <source>
        <dbReference type="EMBL" id="ATI82099.1"/>
    </source>
</evidence>
<evidence type="ECO:0000313" key="2">
    <source>
        <dbReference type="Proteomes" id="UP000219422"/>
    </source>
</evidence>
<dbReference type="AlphaFoldDB" id="A0A291N402"/>
<dbReference type="Proteomes" id="UP000219422">
    <property type="component" value="Chromosome"/>
</dbReference>
<organism evidence="1 2">
    <name type="scientific">Sphingobium yanoikuyae</name>
    <name type="common">Sphingomonas yanoikuyae</name>
    <dbReference type="NCBI Taxonomy" id="13690"/>
    <lineage>
        <taxon>Bacteria</taxon>
        <taxon>Pseudomonadati</taxon>
        <taxon>Pseudomonadota</taxon>
        <taxon>Alphaproteobacteria</taxon>
        <taxon>Sphingomonadales</taxon>
        <taxon>Sphingomonadaceae</taxon>
        <taxon>Sphingobium</taxon>
    </lineage>
</organism>
<dbReference type="KEGG" id="sya:A6768_20245"/>
<proteinExistence type="predicted"/>
<protein>
    <submittedName>
        <fullName evidence="1">Uncharacterized protein</fullName>
    </submittedName>
</protein>
<gene>
    <name evidence="1" type="ORF">A6768_20245</name>
</gene>
<accession>A0A291N402</accession>
<name>A0A291N402_SPHYA</name>
<reference evidence="1 2" key="1">
    <citation type="submission" date="2017-10" db="EMBL/GenBank/DDBJ databases">
        <title>Sphingobium yanoikuyae S72.</title>
        <authorList>
            <person name="Sanchez E."/>
            <person name="Bustos P."/>
            <person name="Mendoza P."/>
            <person name="Guo X."/>
            <person name="Mendoza A."/>
        </authorList>
    </citation>
    <scope>NUCLEOTIDE SEQUENCE [LARGE SCALE GENOMIC DNA]</scope>
    <source>
        <strain evidence="1 2">S72</strain>
    </source>
</reference>
<dbReference type="EMBL" id="CP023741">
    <property type="protein sequence ID" value="ATI82099.1"/>
    <property type="molecule type" value="Genomic_DNA"/>
</dbReference>
<sequence length="71" mass="7756">MRYGHGCEVDYRSSFYAWVSQVLGETAMGLVQLITGTISTTYTAAVSFADKNVRGSFGRSRPMQALRSGTI</sequence>